<dbReference type="EMBL" id="AEXO01000059">
    <property type="protein sequence ID" value="EGC86631.1"/>
    <property type="molecule type" value="Genomic_DNA"/>
</dbReference>
<keyword evidence="2" id="KW-1185">Reference proteome</keyword>
<comment type="caution">
    <text evidence="1">The sequence shown here is derived from an EMBL/GenBank/DDBJ whole genome shotgun (WGS) entry which is preliminary data.</text>
</comment>
<sequence length="334" mass="38698">MESSIILYTNDNGDVNIQVHYEDGTFWLTQKRMAELFNVNVSTINEHLKSIYSTGELSEEGTIRKFRIVQNEGTRQVTREVIFYPLDAIIAVGYRVNSEQATHFRRWATKVLNSFITKGYVLDEKRLKQGEQFGHDYFKDLLEDIREIRASERRFYQKITDIYALSIDYDKQAPETKRFFASVQNKLHWAISEQTAAEIVYNKADANQPHMGLTTWRHAPEGKVMKSDVTIAKNYLDQKHLTAINRLVSAYLDLAEDRAEQEIPMTMHDWSTLLDGFLTVAGRPLLEGPGTISALEAKLKAEQEYEVFRHKQDADYISDFDKEIKRLKGENDAR</sequence>
<dbReference type="PANTHER" id="PTHR35810">
    <property type="entry name" value="CYTOPLASMIC PROTEIN-RELATED"/>
    <property type="match status" value="1"/>
</dbReference>
<proteinExistence type="predicted"/>
<evidence type="ECO:0000313" key="1">
    <source>
        <dbReference type="EMBL" id="EGC86631.1"/>
    </source>
</evidence>
<protein>
    <submittedName>
        <fullName evidence="1">Toxin-antitoxin system, toxin component, Fic family</fullName>
    </submittedName>
</protein>
<evidence type="ECO:0000313" key="2">
    <source>
        <dbReference type="Proteomes" id="UP000003155"/>
    </source>
</evidence>
<dbReference type="InterPro" id="IPR011204">
    <property type="entry name" value="Virulence_RhuM-like"/>
</dbReference>
<dbReference type="AlphaFoldDB" id="F0H6F2"/>
<reference evidence="1 2" key="1">
    <citation type="submission" date="2011-02" db="EMBL/GenBank/DDBJ databases">
        <authorList>
            <person name="Durkin A.S."/>
            <person name="Madupu R."/>
            <person name="Torralba M."/>
            <person name="Gillis M."/>
            <person name="Methe B."/>
            <person name="Sutton G."/>
            <person name="Nelson K.E."/>
        </authorList>
    </citation>
    <scope>NUCLEOTIDE SEQUENCE [LARGE SCALE GENOMIC DNA]</scope>
    <source>
        <strain evidence="1 2">CRIS 18C-A</strain>
    </source>
</reference>
<dbReference type="PANTHER" id="PTHR35810:SF1">
    <property type="entry name" value="CYTOPLASMIC PROTEIN"/>
    <property type="match status" value="1"/>
</dbReference>
<accession>F0H6F2</accession>
<dbReference type="RefSeq" id="WP_004352948.1">
    <property type="nucleotide sequence ID" value="NZ_AEXO01000059.1"/>
</dbReference>
<dbReference type="Pfam" id="PF13310">
    <property type="entry name" value="Virulence_RhuM"/>
    <property type="match status" value="1"/>
</dbReference>
<dbReference type="PIRSF" id="PIRSF015268">
    <property type="entry name" value="Virulence_RhuM"/>
    <property type="match status" value="1"/>
</dbReference>
<name>F0H6F2_9BACT</name>
<organism evidence="1 2">
    <name type="scientific">Prevotella denticola CRIS 18C-A</name>
    <dbReference type="NCBI Taxonomy" id="944557"/>
    <lineage>
        <taxon>Bacteria</taxon>
        <taxon>Pseudomonadati</taxon>
        <taxon>Bacteroidota</taxon>
        <taxon>Bacteroidia</taxon>
        <taxon>Bacteroidales</taxon>
        <taxon>Prevotellaceae</taxon>
        <taxon>Prevotella</taxon>
    </lineage>
</organism>
<dbReference type="Proteomes" id="UP000003155">
    <property type="component" value="Unassembled WGS sequence"/>
</dbReference>
<gene>
    <name evidence="1" type="ORF">HMPREF9303_1181</name>
</gene>